<dbReference type="EMBL" id="JRPN01000120">
    <property type="protein sequence ID" value="KGT72860.1"/>
    <property type="molecule type" value="Genomic_DNA"/>
</dbReference>
<evidence type="ECO:0000313" key="4">
    <source>
        <dbReference type="Proteomes" id="UP000030377"/>
    </source>
</evidence>
<reference evidence="3 6" key="3">
    <citation type="submission" date="2024-06" db="EMBL/GenBank/DDBJ databases">
        <title>Genomic Encyclopedia of Type Strains, Phase V (KMG-V): Genome sequencing to study the core and pangenomes of soil and plant-associated prokaryotes.</title>
        <authorList>
            <person name="Whitman W."/>
        </authorList>
    </citation>
    <scope>NUCLEOTIDE SEQUENCE [LARGE SCALE GENOMIC DNA]</scope>
    <source>
        <strain evidence="3 6">USDA 160</strain>
    </source>
</reference>
<name>A0A0A3XEY0_BRAJP</name>
<dbReference type="AlphaFoldDB" id="A0A0A3XEY0"/>
<organism evidence="2 4">
    <name type="scientific">Bradyrhizobium japonicum</name>
    <dbReference type="NCBI Taxonomy" id="375"/>
    <lineage>
        <taxon>Bacteria</taxon>
        <taxon>Pseudomonadati</taxon>
        <taxon>Pseudomonadota</taxon>
        <taxon>Alphaproteobacteria</taxon>
        <taxon>Hyphomicrobiales</taxon>
        <taxon>Nitrobacteraceae</taxon>
        <taxon>Bradyrhizobium</taxon>
    </lineage>
</organism>
<dbReference type="GeneID" id="93211327"/>
<dbReference type="EMBL" id="JBEPTQ010000002">
    <property type="protein sequence ID" value="MET4725121.1"/>
    <property type="molecule type" value="Genomic_DNA"/>
</dbReference>
<reference evidence="1 5" key="2">
    <citation type="submission" date="2016-11" db="EMBL/GenBank/DDBJ databases">
        <title>Complete Genome Sequence of Bradyrhizobium sp. strain J5, an isolated from soybean nodule in Hokkaido.</title>
        <authorList>
            <person name="Kanehara K."/>
        </authorList>
    </citation>
    <scope>NUCLEOTIDE SEQUENCE [LARGE SCALE GENOMIC DNA]</scope>
    <source>
        <strain evidence="1 5">J5</strain>
    </source>
</reference>
<evidence type="ECO:0000313" key="5">
    <source>
        <dbReference type="Proteomes" id="UP000181962"/>
    </source>
</evidence>
<evidence type="ECO:0000313" key="1">
    <source>
        <dbReference type="EMBL" id="APG15297.1"/>
    </source>
</evidence>
<evidence type="ECO:0000313" key="2">
    <source>
        <dbReference type="EMBL" id="KGT72860.1"/>
    </source>
</evidence>
<dbReference type="Proteomes" id="UP000181962">
    <property type="component" value="Chromosome"/>
</dbReference>
<dbReference type="RefSeq" id="WP_035666406.1">
    <property type="nucleotide sequence ID" value="NZ_CP017637.1"/>
</dbReference>
<proteinExistence type="predicted"/>
<sequence length="66" mass="7071">MSESRKPTHDAFAVAGDGRNSTWTRIGAAWPNDDGKGFNIVIAPGLAVLGKIVLREPKPQADQEPD</sequence>
<dbReference type="Proteomes" id="UP000030377">
    <property type="component" value="Unassembled WGS sequence"/>
</dbReference>
<accession>A0A0A3XEY0</accession>
<reference evidence="2 4" key="1">
    <citation type="submission" date="2014-09" db="EMBL/GenBank/DDBJ databases">
        <title>Draft genome of Bradyrhizobium japonicum Is-34.</title>
        <authorList>
            <person name="Tsurumaru H."/>
            <person name="Yamakawa T."/>
            <person name="Hashimoto S."/>
            <person name="Okizaki K."/>
            <person name="Kanesaki Y."/>
            <person name="Yoshikawa H."/>
            <person name="Yajima S."/>
        </authorList>
    </citation>
    <scope>NUCLEOTIDE SEQUENCE [LARGE SCALE GENOMIC DNA]</scope>
    <source>
        <strain evidence="2 4">Is-34</strain>
    </source>
</reference>
<dbReference type="EMBL" id="CP017637">
    <property type="protein sequence ID" value="APG15297.1"/>
    <property type="molecule type" value="Genomic_DNA"/>
</dbReference>
<gene>
    <name evidence="3" type="ORF">ABIF63_009227</name>
    <name evidence="1" type="ORF">BKD09_44075</name>
    <name evidence="2" type="ORF">MA20_47850</name>
</gene>
<dbReference type="Proteomes" id="UP001549291">
    <property type="component" value="Unassembled WGS sequence"/>
</dbReference>
<evidence type="ECO:0000313" key="3">
    <source>
        <dbReference type="EMBL" id="MET4725121.1"/>
    </source>
</evidence>
<evidence type="ECO:0000313" key="6">
    <source>
        <dbReference type="Proteomes" id="UP001549291"/>
    </source>
</evidence>
<keyword evidence="6" id="KW-1185">Reference proteome</keyword>
<dbReference type="KEGG" id="bjp:RN69_39415"/>
<dbReference type="PATRIC" id="fig|375.38.peg.8910"/>
<protein>
    <submittedName>
        <fullName evidence="2">Uncharacterized protein</fullName>
    </submittedName>
</protein>